<dbReference type="PROSITE" id="PS00715">
    <property type="entry name" value="SIGMA70_1"/>
    <property type="match status" value="1"/>
</dbReference>
<dbReference type="InterPro" id="IPR013324">
    <property type="entry name" value="RNA_pol_sigma_r3/r4-like"/>
</dbReference>
<evidence type="ECO:0000256" key="4">
    <source>
        <dbReference type="ARBA" id="ARBA00023016"/>
    </source>
</evidence>
<dbReference type="InterPro" id="IPR007627">
    <property type="entry name" value="RNA_pol_sigma70_r2"/>
</dbReference>
<dbReference type="GO" id="GO:0003677">
    <property type="term" value="F:DNA binding"/>
    <property type="evidence" value="ECO:0007669"/>
    <property type="project" value="UniProtKB-KW"/>
</dbReference>
<dbReference type="InterPro" id="IPR007630">
    <property type="entry name" value="RNA_pol_sigma70_r4"/>
</dbReference>
<dbReference type="PRINTS" id="PR00046">
    <property type="entry name" value="SIGMA70FCT"/>
</dbReference>
<dbReference type="Gene3D" id="1.20.120.1810">
    <property type="match status" value="1"/>
</dbReference>
<dbReference type="Pfam" id="PF04545">
    <property type="entry name" value="Sigma70_r4"/>
    <property type="match status" value="1"/>
</dbReference>
<keyword evidence="6" id="KW-0238">DNA-binding</keyword>
<keyword evidence="4" id="KW-0346">Stress response</keyword>
<dbReference type="GO" id="GO:0006352">
    <property type="term" value="P:DNA-templated transcription initiation"/>
    <property type="evidence" value="ECO:0007669"/>
    <property type="project" value="UniProtKB-UniRule"/>
</dbReference>
<accession>A0A1G6UI91</accession>
<dbReference type="GO" id="GO:0016987">
    <property type="term" value="F:sigma factor activity"/>
    <property type="evidence" value="ECO:0007669"/>
    <property type="project" value="UniProtKB-UniRule"/>
</dbReference>
<evidence type="ECO:0000313" key="11">
    <source>
        <dbReference type="Proteomes" id="UP000199245"/>
    </source>
</evidence>
<dbReference type="InterPro" id="IPR000943">
    <property type="entry name" value="RNA_pol_sigma70"/>
</dbReference>
<dbReference type="InterPro" id="IPR012759">
    <property type="entry name" value="RNA_pol_sigma_RpoH_proteobac"/>
</dbReference>
<keyword evidence="7" id="KW-0804">Transcription</keyword>
<dbReference type="SUPFAM" id="SSF88946">
    <property type="entry name" value="Sigma2 domain of RNA polymerase sigma factors"/>
    <property type="match status" value="1"/>
</dbReference>
<dbReference type="Pfam" id="PF00140">
    <property type="entry name" value="Sigma70_r1_2"/>
    <property type="match status" value="1"/>
</dbReference>
<dbReference type="InterPro" id="IPR009042">
    <property type="entry name" value="RNA_pol_sigma70_r1_2"/>
</dbReference>
<dbReference type="InterPro" id="IPR014284">
    <property type="entry name" value="RNA_pol_sigma-70_dom"/>
</dbReference>
<proteinExistence type="inferred from homology"/>
<dbReference type="NCBIfam" id="TIGR02392">
    <property type="entry name" value="rpoH_proteo"/>
    <property type="match status" value="1"/>
</dbReference>
<gene>
    <name evidence="10" type="ORF">SAMN05216337_10112</name>
</gene>
<dbReference type="EMBL" id="FMZW01000011">
    <property type="protein sequence ID" value="SDD41098.1"/>
    <property type="molecule type" value="Genomic_DNA"/>
</dbReference>
<evidence type="ECO:0000256" key="6">
    <source>
        <dbReference type="ARBA" id="ARBA00023125"/>
    </source>
</evidence>
<feature type="domain" description="RNA polymerase sigma-70" evidence="9">
    <location>
        <begin position="77"/>
        <end position="90"/>
    </location>
</feature>
<dbReference type="RefSeq" id="WP_092082938.1">
    <property type="nucleotide sequence ID" value="NZ_FMZW01000011.1"/>
</dbReference>
<evidence type="ECO:0000256" key="8">
    <source>
        <dbReference type="NCBIfam" id="TIGR02392"/>
    </source>
</evidence>
<organism evidence="10 11">
    <name type="scientific">Bradyrhizobium brasilense</name>
    <dbReference type="NCBI Taxonomy" id="1419277"/>
    <lineage>
        <taxon>Bacteria</taxon>
        <taxon>Pseudomonadati</taxon>
        <taxon>Pseudomonadota</taxon>
        <taxon>Alphaproteobacteria</taxon>
        <taxon>Hyphomicrobiales</taxon>
        <taxon>Nitrobacteraceae</taxon>
        <taxon>Bradyrhizobium</taxon>
    </lineage>
</organism>
<keyword evidence="3" id="KW-0805">Transcription regulation</keyword>
<dbReference type="AlphaFoldDB" id="A0A1G6UI91"/>
<dbReference type="SUPFAM" id="SSF88659">
    <property type="entry name" value="Sigma3 and sigma4 domains of RNA polymerase sigma factors"/>
    <property type="match status" value="1"/>
</dbReference>
<dbReference type="Gene3D" id="1.20.140.160">
    <property type="match status" value="1"/>
</dbReference>
<dbReference type="Pfam" id="PF04542">
    <property type="entry name" value="Sigma70_r2"/>
    <property type="match status" value="1"/>
</dbReference>
<evidence type="ECO:0000256" key="1">
    <source>
        <dbReference type="ARBA" id="ARBA00007788"/>
    </source>
</evidence>
<evidence type="ECO:0000313" key="10">
    <source>
        <dbReference type="EMBL" id="SDD41098.1"/>
    </source>
</evidence>
<dbReference type="NCBIfam" id="TIGR02937">
    <property type="entry name" value="sigma70-ECF"/>
    <property type="match status" value="1"/>
</dbReference>
<protein>
    <recommendedName>
        <fullName evidence="8">RNA polymerase sigma factor RpoH</fullName>
    </recommendedName>
</protein>
<keyword evidence="5" id="KW-0731">Sigma factor</keyword>
<dbReference type="NCBIfam" id="NF005143">
    <property type="entry name" value="PRK06596.1"/>
    <property type="match status" value="1"/>
</dbReference>
<evidence type="ECO:0000256" key="3">
    <source>
        <dbReference type="ARBA" id="ARBA00023015"/>
    </source>
</evidence>
<dbReference type="PANTHER" id="PTHR30376:SF3">
    <property type="entry name" value="RNA POLYMERASE SIGMA FACTOR RPOH"/>
    <property type="match status" value="1"/>
</dbReference>
<dbReference type="InterPro" id="IPR050813">
    <property type="entry name" value="Sigma-70_Factor"/>
</dbReference>
<comment type="similarity">
    <text evidence="1">Belongs to the sigma-70 factor family.</text>
</comment>
<evidence type="ECO:0000256" key="7">
    <source>
        <dbReference type="ARBA" id="ARBA00023163"/>
    </source>
</evidence>
<evidence type="ECO:0000256" key="5">
    <source>
        <dbReference type="ARBA" id="ARBA00023082"/>
    </source>
</evidence>
<keyword evidence="2" id="KW-0963">Cytoplasm</keyword>
<reference evidence="10 11" key="1">
    <citation type="submission" date="2016-10" db="EMBL/GenBank/DDBJ databases">
        <authorList>
            <person name="de Groot N.N."/>
        </authorList>
    </citation>
    <scope>NUCLEOTIDE SEQUENCE [LARGE SCALE GENOMIC DNA]</scope>
    <source>
        <strain evidence="10 11">R5</strain>
    </source>
</reference>
<dbReference type="PANTHER" id="PTHR30376">
    <property type="entry name" value="SIGMA FACTOR RPOH HEAT SHOCK RELATED"/>
    <property type="match status" value="1"/>
</dbReference>
<dbReference type="Proteomes" id="UP000199245">
    <property type="component" value="Unassembled WGS sequence"/>
</dbReference>
<evidence type="ECO:0000259" key="9">
    <source>
        <dbReference type="PROSITE" id="PS00715"/>
    </source>
</evidence>
<name>A0A1G6UI91_9BRAD</name>
<evidence type="ECO:0000256" key="2">
    <source>
        <dbReference type="ARBA" id="ARBA00022490"/>
    </source>
</evidence>
<dbReference type="InterPro" id="IPR013325">
    <property type="entry name" value="RNA_pol_sigma_r2"/>
</dbReference>
<dbReference type="PIRSF" id="PIRSF000770">
    <property type="entry name" value="RNA_pol_sigma-SigE/K"/>
    <property type="match status" value="1"/>
</dbReference>
<dbReference type="CDD" id="cd06171">
    <property type="entry name" value="Sigma70_r4"/>
    <property type="match status" value="1"/>
</dbReference>
<sequence>MSQTVSQKLPSLGTGLTKYLTEIRQFPILTQEEETTFGRRWRNHGDREAAYRLVTSHLRLVAKIAMRYRGYGLPIADIISEGNVGLMQAVRRFDPERGIRLSTYAMWWIKATIQDFVLRSWSLVKITADAAQKKLFFKLRQSKSAIAALEDGDLRPEQVKTIATHLKVPEREVVNMDRRLRGDLSLNLRHNDAGDVGDALERLVDPSPTHDVTLAEHQELAQRRQALTAAIEKLSPRERHIFTARYLSEDPPKLEALALEYEISRERVRQIEQRSFEKVQSAMLAGGACLKSPDNIRRNGKHTFGSSA</sequence>